<keyword evidence="3" id="KW-0949">S-adenosyl-L-methionine</keyword>
<dbReference type="SMART" id="SM00729">
    <property type="entry name" value="Elp3"/>
    <property type="match status" value="1"/>
</dbReference>
<dbReference type="InterPro" id="IPR058240">
    <property type="entry name" value="rSAM_sf"/>
</dbReference>
<keyword evidence="5" id="KW-0408">Iron</keyword>
<dbReference type="GO" id="GO:0051539">
    <property type="term" value="F:4 iron, 4 sulfur cluster binding"/>
    <property type="evidence" value="ECO:0007669"/>
    <property type="project" value="UniProtKB-KW"/>
</dbReference>
<keyword evidence="9" id="KW-1185">Reference proteome</keyword>
<protein>
    <submittedName>
        <fullName evidence="8">TIGR04053 family radical SAM/SPASM domain-containing protein</fullName>
    </submittedName>
</protein>
<dbReference type="InterPro" id="IPR050377">
    <property type="entry name" value="Radical_SAM_PqqE_MftC-like"/>
</dbReference>
<dbReference type="EMBL" id="CP071182">
    <property type="protein sequence ID" value="QSO48300.1"/>
    <property type="molecule type" value="Genomic_DNA"/>
</dbReference>
<proteinExistence type="predicted"/>
<evidence type="ECO:0000256" key="1">
    <source>
        <dbReference type="ARBA" id="ARBA00001966"/>
    </source>
</evidence>
<keyword evidence="2" id="KW-0004">4Fe-4S</keyword>
<evidence type="ECO:0000256" key="4">
    <source>
        <dbReference type="ARBA" id="ARBA00022723"/>
    </source>
</evidence>
<dbReference type="PANTHER" id="PTHR11228:SF34">
    <property type="entry name" value="TUNGSTEN-CONTAINING ALDEHYDE FERREDOXIN OXIDOREDUCTASE COFACTOR MODIFYING PROTEIN"/>
    <property type="match status" value="1"/>
</dbReference>
<dbReference type="KEGG" id="afx:JZ786_04725"/>
<dbReference type="SFLD" id="SFLDS00029">
    <property type="entry name" value="Radical_SAM"/>
    <property type="match status" value="1"/>
</dbReference>
<name>A0A9X7W157_9BACL</name>
<dbReference type="AlphaFoldDB" id="A0A9X7W157"/>
<dbReference type="SUPFAM" id="SSF102114">
    <property type="entry name" value="Radical SAM enzymes"/>
    <property type="match status" value="1"/>
</dbReference>
<evidence type="ECO:0000313" key="8">
    <source>
        <dbReference type="EMBL" id="QSO48300.1"/>
    </source>
</evidence>
<sequence>MNQATARSRDRNFKRDFNQNPFIVIWEVTRACQLHCLHCRAEAQRIRDPRELTTEEGYALIDAIAEMDNPLLVFTGGDPLERPDLFDFIRYGRSKGLQVSITPSATPKVTAEAIAAAKAAGLERWAFSLDGSNAEIHDKFRGTKGSFDRTMTALGILREQGIPIQINTTVTRYNLDDLERIAQVVESFEAVLWSVFFLVPTGRARAKDMVTAREHEAVMNWLYERSKRSTFDVKTTAAPHYRRVVIQHLKDEGNAQQMANPREAAVEGIGHETDTVPFKAPSMRGFAVGPLGSGIDPLRSGRGVNDGNGFVFISHIGDVYPSGFLPIKAGNVRETSLSVLYRESPVFKSLRDVNQLKGKCGACEFRQVCGGSRARAYAVTGDYLESDPSCAYIPRALVVGE</sequence>
<dbReference type="InterPro" id="IPR017200">
    <property type="entry name" value="PqqE-like"/>
</dbReference>
<reference evidence="8 9" key="1">
    <citation type="submission" date="2021-02" db="EMBL/GenBank/DDBJ databases">
        <title>Alicyclobacillus curvatus sp. nov. and Alicyclobacillus mengziensis sp. nov., two acidophilic bacteria isolated from acid mine drainage.</title>
        <authorList>
            <person name="Huang Y."/>
        </authorList>
    </citation>
    <scope>NUCLEOTIDE SEQUENCE [LARGE SCALE GENOMIC DNA]</scope>
    <source>
        <strain evidence="8 9">S30H14</strain>
    </source>
</reference>
<dbReference type="SFLD" id="SFLDG01067">
    <property type="entry name" value="SPASM/twitch_domain_containing"/>
    <property type="match status" value="1"/>
</dbReference>
<accession>A0A9X7W157</accession>
<dbReference type="Pfam" id="PF04055">
    <property type="entry name" value="Radical_SAM"/>
    <property type="match status" value="1"/>
</dbReference>
<organism evidence="8 9">
    <name type="scientific">Alicyclobacillus mengziensis</name>
    <dbReference type="NCBI Taxonomy" id="2931921"/>
    <lineage>
        <taxon>Bacteria</taxon>
        <taxon>Bacillati</taxon>
        <taxon>Bacillota</taxon>
        <taxon>Bacilli</taxon>
        <taxon>Bacillales</taxon>
        <taxon>Alicyclobacillaceae</taxon>
        <taxon>Alicyclobacillus</taxon>
    </lineage>
</organism>
<comment type="cofactor">
    <cofactor evidence="1">
        <name>[4Fe-4S] cluster</name>
        <dbReference type="ChEBI" id="CHEBI:49883"/>
    </cofactor>
</comment>
<evidence type="ECO:0000259" key="7">
    <source>
        <dbReference type="PROSITE" id="PS51918"/>
    </source>
</evidence>
<evidence type="ECO:0000256" key="6">
    <source>
        <dbReference type="ARBA" id="ARBA00023014"/>
    </source>
</evidence>
<dbReference type="InterPro" id="IPR006638">
    <property type="entry name" value="Elp3/MiaA/NifB-like_rSAM"/>
</dbReference>
<evidence type="ECO:0000256" key="3">
    <source>
        <dbReference type="ARBA" id="ARBA00022691"/>
    </source>
</evidence>
<dbReference type="PANTHER" id="PTHR11228">
    <property type="entry name" value="RADICAL SAM DOMAIN PROTEIN"/>
    <property type="match status" value="1"/>
</dbReference>
<keyword evidence="4" id="KW-0479">Metal-binding</keyword>
<dbReference type="GO" id="GO:0003824">
    <property type="term" value="F:catalytic activity"/>
    <property type="evidence" value="ECO:0007669"/>
    <property type="project" value="InterPro"/>
</dbReference>
<dbReference type="RefSeq" id="WP_206657635.1">
    <property type="nucleotide sequence ID" value="NZ_CP071182.1"/>
</dbReference>
<evidence type="ECO:0000313" key="9">
    <source>
        <dbReference type="Proteomes" id="UP000663505"/>
    </source>
</evidence>
<dbReference type="SFLD" id="SFLDG01386">
    <property type="entry name" value="main_SPASM_domain-containing"/>
    <property type="match status" value="1"/>
</dbReference>
<dbReference type="PROSITE" id="PS51918">
    <property type="entry name" value="RADICAL_SAM"/>
    <property type="match status" value="1"/>
</dbReference>
<dbReference type="CDD" id="cd21123">
    <property type="entry name" value="SPASM_MftC-like"/>
    <property type="match status" value="1"/>
</dbReference>
<dbReference type="GO" id="GO:0046872">
    <property type="term" value="F:metal ion binding"/>
    <property type="evidence" value="ECO:0007669"/>
    <property type="project" value="UniProtKB-KW"/>
</dbReference>
<keyword evidence="6" id="KW-0411">Iron-sulfur</keyword>
<evidence type="ECO:0000256" key="5">
    <source>
        <dbReference type="ARBA" id="ARBA00023004"/>
    </source>
</evidence>
<evidence type="ECO:0000256" key="2">
    <source>
        <dbReference type="ARBA" id="ARBA00022485"/>
    </source>
</evidence>
<dbReference type="PIRSF" id="PIRSF037420">
    <property type="entry name" value="PQQ_syn_pqqE"/>
    <property type="match status" value="1"/>
</dbReference>
<dbReference type="Gene3D" id="3.20.20.70">
    <property type="entry name" value="Aldolase class I"/>
    <property type="match status" value="2"/>
</dbReference>
<dbReference type="InterPro" id="IPR013785">
    <property type="entry name" value="Aldolase_TIM"/>
</dbReference>
<dbReference type="NCBIfam" id="TIGR04053">
    <property type="entry name" value="TIGR04053 family radical SAM/SPASM domain-containing protein"/>
    <property type="match status" value="1"/>
</dbReference>
<gene>
    <name evidence="8" type="ORF">JZ786_04725</name>
</gene>
<dbReference type="Proteomes" id="UP000663505">
    <property type="component" value="Chromosome"/>
</dbReference>
<dbReference type="CDD" id="cd01335">
    <property type="entry name" value="Radical_SAM"/>
    <property type="match status" value="1"/>
</dbReference>
<feature type="domain" description="Radical SAM core" evidence="7">
    <location>
        <begin position="18"/>
        <end position="228"/>
    </location>
</feature>
<dbReference type="InterPro" id="IPR007197">
    <property type="entry name" value="rSAM"/>
</dbReference>